<reference evidence="2" key="2">
    <citation type="submission" date="2008-12" db="EMBL/GenBank/DDBJ databases">
        <title>Improved gene annotation of the rice (Oryza sativa) genomes.</title>
        <authorList>
            <person name="Wang J."/>
            <person name="Li R."/>
            <person name="Fan W."/>
            <person name="Huang Q."/>
            <person name="Zhang J."/>
            <person name="Zhou Y."/>
            <person name="Hu Y."/>
            <person name="Zi S."/>
            <person name="Li J."/>
            <person name="Ni P."/>
            <person name="Zheng H."/>
            <person name="Zhang Y."/>
            <person name="Zhao M."/>
            <person name="Hao Q."/>
            <person name="McDermott J."/>
            <person name="Samudrala R."/>
            <person name="Kristiansen K."/>
            <person name="Wong G.K.-S."/>
        </authorList>
    </citation>
    <scope>NUCLEOTIDE SEQUENCE</scope>
</reference>
<dbReference type="EMBL" id="CM000144">
    <property type="protein sequence ID" value="EEE66823.1"/>
    <property type="molecule type" value="Genomic_DNA"/>
</dbReference>
<evidence type="ECO:0000313" key="2">
    <source>
        <dbReference type="EMBL" id="EEE66823.1"/>
    </source>
</evidence>
<sequence>MVVAEGEIESLGSRVTKLTSNLNNILGSLQGLEKWIPNVDAGIKSLHQAVDEISSRVTALETKPAESPATATPPPFGHGVNDGYQGDTYEIPAIQERTLVKGKRLHQISPITFDIGESSEKGNFHS</sequence>
<dbReference type="Proteomes" id="UP000007752">
    <property type="component" value="Chromosome 7"/>
</dbReference>
<reference evidence="2" key="1">
    <citation type="journal article" date="2005" name="PLoS Biol.">
        <title>The genomes of Oryza sativa: a history of duplications.</title>
        <authorList>
            <person name="Yu J."/>
            <person name="Wang J."/>
            <person name="Lin W."/>
            <person name="Li S."/>
            <person name="Li H."/>
            <person name="Zhou J."/>
            <person name="Ni P."/>
            <person name="Dong W."/>
            <person name="Hu S."/>
            <person name="Zeng C."/>
            <person name="Zhang J."/>
            <person name="Zhang Y."/>
            <person name="Li R."/>
            <person name="Xu Z."/>
            <person name="Li S."/>
            <person name="Li X."/>
            <person name="Zheng H."/>
            <person name="Cong L."/>
            <person name="Lin L."/>
            <person name="Yin J."/>
            <person name="Geng J."/>
            <person name="Li G."/>
            <person name="Shi J."/>
            <person name="Liu J."/>
            <person name="Lv H."/>
            <person name="Li J."/>
            <person name="Wang J."/>
            <person name="Deng Y."/>
            <person name="Ran L."/>
            <person name="Shi X."/>
            <person name="Wang X."/>
            <person name="Wu Q."/>
            <person name="Li C."/>
            <person name="Ren X."/>
            <person name="Wang J."/>
            <person name="Wang X."/>
            <person name="Li D."/>
            <person name="Liu D."/>
            <person name="Zhang X."/>
            <person name="Ji Z."/>
            <person name="Zhao W."/>
            <person name="Sun Y."/>
            <person name="Zhang Z."/>
            <person name="Bao J."/>
            <person name="Han Y."/>
            <person name="Dong L."/>
            <person name="Ji J."/>
            <person name="Chen P."/>
            <person name="Wu S."/>
            <person name="Liu J."/>
            <person name="Xiao Y."/>
            <person name="Bu D."/>
            <person name="Tan J."/>
            <person name="Yang L."/>
            <person name="Ye C."/>
            <person name="Zhang J."/>
            <person name="Xu J."/>
            <person name="Zhou Y."/>
            <person name="Yu Y."/>
            <person name="Zhang B."/>
            <person name="Zhuang S."/>
            <person name="Wei H."/>
            <person name="Liu B."/>
            <person name="Lei M."/>
            <person name="Yu H."/>
            <person name="Li Y."/>
            <person name="Xu H."/>
            <person name="Wei S."/>
            <person name="He X."/>
            <person name="Fang L."/>
            <person name="Zhang Z."/>
            <person name="Zhang Y."/>
            <person name="Huang X."/>
            <person name="Su Z."/>
            <person name="Tong W."/>
            <person name="Li J."/>
            <person name="Tong Z."/>
            <person name="Li S."/>
            <person name="Ye J."/>
            <person name="Wang L."/>
            <person name="Fang L."/>
            <person name="Lei T."/>
            <person name="Chen C."/>
            <person name="Chen H."/>
            <person name="Xu Z."/>
            <person name="Li H."/>
            <person name="Huang H."/>
            <person name="Zhang F."/>
            <person name="Xu H."/>
            <person name="Li N."/>
            <person name="Zhao C."/>
            <person name="Li S."/>
            <person name="Dong L."/>
            <person name="Huang Y."/>
            <person name="Li L."/>
            <person name="Xi Y."/>
            <person name="Qi Q."/>
            <person name="Li W."/>
            <person name="Zhang B."/>
            <person name="Hu W."/>
            <person name="Zhang Y."/>
            <person name="Tian X."/>
            <person name="Jiao Y."/>
            <person name="Liang X."/>
            <person name="Jin J."/>
            <person name="Gao L."/>
            <person name="Zheng W."/>
            <person name="Hao B."/>
            <person name="Liu S."/>
            <person name="Wang W."/>
            <person name="Yuan L."/>
            <person name="Cao M."/>
            <person name="McDermott J."/>
            <person name="Samudrala R."/>
            <person name="Wang J."/>
            <person name="Wong G.K."/>
            <person name="Yang H."/>
        </authorList>
    </citation>
    <scope>NUCLEOTIDE SEQUENCE [LARGE SCALE GENOMIC DNA]</scope>
</reference>
<dbReference type="Gene3D" id="1.20.5.340">
    <property type="match status" value="1"/>
</dbReference>
<name>B9FW86_ORYSJ</name>
<evidence type="ECO:0000256" key="1">
    <source>
        <dbReference type="SAM" id="MobiDB-lite"/>
    </source>
</evidence>
<protein>
    <submittedName>
        <fullName evidence="2">Uncharacterized protein</fullName>
    </submittedName>
</protein>
<organism evidence="2">
    <name type="scientific">Oryza sativa subsp. japonica</name>
    <name type="common">Rice</name>
    <dbReference type="NCBI Taxonomy" id="39947"/>
    <lineage>
        <taxon>Eukaryota</taxon>
        <taxon>Viridiplantae</taxon>
        <taxon>Streptophyta</taxon>
        <taxon>Embryophyta</taxon>
        <taxon>Tracheophyta</taxon>
        <taxon>Spermatophyta</taxon>
        <taxon>Magnoliopsida</taxon>
        <taxon>Liliopsida</taxon>
        <taxon>Poales</taxon>
        <taxon>Poaceae</taxon>
        <taxon>BOP clade</taxon>
        <taxon>Oryzoideae</taxon>
        <taxon>Oryzeae</taxon>
        <taxon>Oryzinae</taxon>
        <taxon>Oryza</taxon>
        <taxon>Oryza sativa</taxon>
    </lineage>
</organism>
<feature type="region of interest" description="Disordered" evidence="1">
    <location>
        <begin position="61"/>
        <end position="84"/>
    </location>
</feature>
<gene>
    <name evidence="2" type="ORF">OsJ_23585</name>
</gene>
<proteinExistence type="predicted"/>
<dbReference type="AlphaFoldDB" id="B9FW86"/>
<accession>B9FW86</accession>